<protein>
    <recommendedName>
        <fullName evidence="2">Halobacterial output domain-containing protein</fullName>
    </recommendedName>
</protein>
<accession>A0A2H4PZQ5</accession>
<dbReference type="STRING" id="1073996.SAMN05444271_11413"/>
<feature type="region of interest" description="Disordered" evidence="1">
    <location>
        <begin position="91"/>
        <end position="111"/>
    </location>
</feature>
<reference evidence="3 4" key="1">
    <citation type="submission" date="2016-10" db="EMBL/GenBank/DDBJ databases">
        <authorList>
            <person name="de Groot N.N."/>
        </authorList>
    </citation>
    <scope>NUCLEOTIDE SEQUENCE [LARGE SCALE GENOMIC DNA]</scope>
    <source>
        <strain evidence="3 4">DSM 22187</strain>
    </source>
</reference>
<evidence type="ECO:0000313" key="4">
    <source>
        <dbReference type="Proteomes" id="UP000198888"/>
    </source>
</evidence>
<gene>
    <name evidence="3" type="ORF">SAMN05444271_11413</name>
</gene>
<dbReference type="InterPro" id="IPR040624">
    <property type="entry name" value="HalOD1"/>
</dbReference>
<dbReference type="Pfam" id="PF18545">
    <property type="entry name" value="HalOD1"/>
    <property type="match status" value="1"/>
</dbReference>
<accession>A0A1H6V7Z7</accession>
<dbReference type="KEGG" id="hae:halTADL_0757"/>
<sequence length="111" mass="11918">MTVSASDSHCVDDQMYRTMFDPSTQNPCTAIVEAIEVTTGSTEVPVLAESIDPDTLLQLYRDDGSESWMLSFDHAGLEITLWGTGRLHVDASSTAKPAGTGDRTVGPDTPQ</sequence>
<name>A0A1H6V7Z7_9EURY</name>
<proteinExistence type="predicted"/>
<dbReference type="EMBL" id="FNYR01000014">
    <property type="protein sequence ID" value="SEI96810.1"/>
    <property type="molecule type" value="Genomic_DNA"/>
</dbReference>
<keyword evidence="4" id="KW-1185">Reference proteome</keyword>
<dbReference type="RefSeq" id="WP_143054146.1">
    <property type="nucleotide sequence ID" value="NZ_CP024845.1"/>
</dbReference>
<dbReference type="Proteomes" id="UP000198888">
    <property type="component" value="Unassembled WGS sequence"/>
</dbReference>
<evidence type="ECO:0000256" key="1">
    <source>
        <dbReference type="SAM" id="MobiDB-lite"/>
    </source>
</evidence>
<feature type="domain" description="Halobacterial output" evidence="2">
    <location>
        <begin position="24"/>
        <end position="90"/>
    </location>
</feature>
<dbReference type="AlphaFoldDB" id="A0A1H6V7Z7"/>
<organism evidence="3 4">
    <name type="scientific">Halohasta litchfieldiae</name>
    <dbReference type="NCBI Taxonomy" id="1073996"/>
    <lineage>
        <taxon>Archaea</taxon>
        <taxon>Methanobacteriati</taxon>
        <taxon>Methanobacteriota</taxon>
        <taxon>Stenosarchaea group</taxon>
        <taxon>Halobacteria</taxon>
        <taxon>Halobacteriales</taxon>
        <taxon>Haloferacaceae</taxon>
        <taxon>Halohasta</taxon>
    </lineage>
</organism>
<evidence type="ECO:0000259" key="2">
    <source>
        <dbReference type="Pfam" id="PF18545"/>
    </source>
</evidence>
<dbReference type="GeneID" id="35001570"/>
<evidence type="ECO:0000313" key="3">
    <source>
        <dbReference type="EMBL" id="SEI96810.1"/>
    </source>
</evidence>